<dbReference type="SUPFAM" id="SSF53756">
    <property type="entry name" value="UDP-Glycosyltransferase/glycogen phosphorylase"/>
    <property type="match status" value="1"/>
</dbReference>
<name>A0A7W5CHB6_9MICO</name>
<dbReference type="AlphaFoldDB" id="A0A7W5CHB6"/>
<evidence type="ECO:0000313" key="5">
    <source>
        <dbReference type="EMBL" id="MBB3157655.1"/>
    </source>
</evidence>
<dbReference type="Proteomes" id="UP000543579">
    <property type="component" value="Unassembled WGS sequence"/>
</dbReference>
<dbReference type="CDD" id="cd03801">
    <property type="entry name" value="GT4_PimA-like"/>
    <property type="match status" value="1"/>
</dbReference>
<evidence type="ECO:0000256" key="1">
    <source>
        <dbReference type="ARBA" id="ARBA00021292"/>
    </source>
</evidence>
<gene>
    <name evidence="5" type="ORF">FHS07_001339</name>
</gene>
<dbReference type="Pfam" id="PF13692">
    <property type="entry name" value="Glyco_trans_1_4"/>
    <property type="match status" value="1"/>
</dbReference>
<evidence type="ECO:0000256" key="3">
    <source>
        <dbReference type="ARBA" id="ARBA00022679"/>
    </source>
</evidence>
<sequence>MMRVAYLVADPGVPVFGTKGASVHVQEIVRAFRARGDDVTVYATRRGDHVPSDLADVRVVVQRVQGAGAEQRERGIRDAVAALTAAIVADGCDLVYERFSLFSAGGADVADALGAPVVLEVNAPLVEEQRRHRELIDEQAAVAIAGRALQRADVTACVSEPVAVWAREHGASRPLVAPNGVNTDRVRPPLVRRGDDAPPTVGFVGTLKPWHGVDVLVDAMAELARRGRRARLLVVGDGPQRADLEAQAQSLGVDAGFTGAVAPEDVPAVLQRLDIGVAPYRAADDYFSPLKVSEYLAAGLPVVGSRVGQVPSLVRHGRSGLLTAPGDPRALADALQMLVDDTALCRRMADQARQQAVAEHGWGGVLASILGGVPTAVAS</sequence>
<dbReference type="EMBL" id="JACHXY010000001">
    <property type="protein sequence ID" value="MBB3157655.1"/>
    <property type="molecule type" value="Genomic_DNA"/>
</dbReference>
<comment type="caution">
    <text evidence="5">The sequence shown here is derived from an EMBL/GenBank/DDBJ whole genome shotgun (WGS) entry which is preliminary data.</text>
</comment>
<dbReference type="GO" id="GO:1901137">
    <property type="term" value="P:carbohydrate derivative biosynthetic process"/>
    <property type="evidence" value="ECO:0007669"/>
    <property type="project" value="UniProtKB-ARBA"/>
</dbReference>
<dbReference type="Gene3D" id="3.40.50.2000">
    <property type="entry name" value="Glycogen Phosphorylase B"/>
    <property type="match status" value="2"/>
</dbReference>
<keyword evidence="2" id="KW-0328">Glycosyltransferase</keyword>
<dbReference type="PANTHER" id="PTHR45947:SF3">
    <property type="entry name" value="SULFOQUINOVOSYL TRANSFERASE SQD2"/>
    <property type="match status" value="1"/>
</dbReference>
<reference evidence="5 6" key="1">
    <citation type="submission" date="2020-08" db="EMBL/GenBank/DDBJ databases">
        <title>Genomic Encyclopedia of Type Strains, Phase III (KMG-III): the genomes of soil and plant-associated and newly described type strains.</title>
        <authorList>
            <person name="Whitman W."/>
        </authorList>
    </citation>
    <scope>NUCLEOTIDE SEQUENCE [LARGE SCALE GENOMIC DNA]</scope>
    <source>
        <strain evidence="5 6">CECT 8356</strain>
    </source>
</reference>
<feature type="domain" description="Glycosyltransferase subfamily 4-like N-terminal" evidence="4">
    <location>
        <begin position="20"/>
        <end position="185"/>
    </location>
</feature>
<dbReference type="GO" id="GO:0016757">
    <property type="term" value="F:glycosyltransferase activity"/>
    <property type="evidence" value="ECO:0007669"/>
    <property type="project" value="UniProtKB-KW"/>
</dbReference>
<organism evidence="5 6">
    <name type="scientific">Microbacterium proteolyticum</name>
    <dbReference type="NCBI Taxonomy" id="1572644"/>
    <lineage>
        <taxon>Bacteria</taxon>
        <taxon>Bacillati</taxon>
        <taxon>Actinomycetota</taxon>
        <taxon>Actinomycetes</taxon>
        <taxon>Micrococcales</taxon>
        <taxon>Microbacteriaceae</taxon>
        <taxon>Microbacterium</taxon>
    </lineage>
</organism>
<keyword evidence="3 5" id="KW-0808">Transferase</keyword>
<dbReference type="PANTHER" id="PTHR45947">
    <property type="entry name" value="SULFOQUINOVOSYL TRANSFERASE SQD2"/>
    <property type="match status" value="1"/>
</dbReference>
<evidence type="ECO:0000256" key="2">
    <source>
        <dbReference type="ARBA" id="ARBA00022676"/>
    </source>
</evidence>
<evidence type="ECO:0000259" key="4">
    <source>
        <dbReference type="Pfam" id="PF13439"/>
    </source>
</evidence>
<proteinExistence type="predicted"/>
<evidence type="ECO:0000313" key="6">
    <source>
        <dbReference type="Proteomes" id="UP000543579"/>
    </source>
</evidence>
<dbReference type="InterPro" id="IPR028098">
    <property type="entry name" value="Glyco_trans_4-like_N"/>
</dbReference>
<protein>
    <recommendedName>
        <fullName evidence="1">D-inositol 3-phosphate glycosyltransferase</fullName>
    </recommendedName>
</protein>
<dbReference type="Pfam" id="PF13439">
    <property type="entry name" value="Glyco_transf_4"/>
    <property type="match status" value="1"/>
</dbReference>
<accession>A0A7W5CHB6</accession>
<dbReference type="InterPro" id="IPR050194">
    <property type="entry name" value="Glycosyltransferase_grp1"/>
</dbReference>